<evidence type="ECO:0000256" key="5">
    <source>
        <dbReference type="SAM" id="Phobius"/>
    </source>
</evidence>
<dbReference type="Pfam" id="PF00902">
    <property type="entry name" value="TatC"/>
    <property type="match status" value="1"/>
</dbReference>
<accession>A0A660KUX9</accession>
<dbReference type="RefSeq" id="WP_121444725.1">
    <property type="nucleotide sequence ID" value="NZ_RBIJ01000005.1"/>
</dbReference>
<organism evidence="6 7">
    <name type="scientific">Brockia lithotrophica</name>
    <dbReference type="NCBI Taxonomy" id="933949"/>
    <lineage>
        <taxon>Bacteria</taxon>
        <taxon>Bacillati</taxon>
        <taxon>Bacillota</taxon>
        <taxon>Bacilli</taxon>
        <taxon>Bacillales</taxon>
        <taxon>Bacillales Family X. Incertae Sedis</taxon>
        <taxon>Brockia</taxon>
    </lineage>
</organism>
<keyword evidence="7" id="KW-1185">Reference proteome</keyword>
<dbReference type="PANTHER" id="PTHR30371">
    <property type="entry name" value="SEC-INDEPENDENT PROTEIN TRANSLOCASE PROTEIN TATC"/>
    <property type="match status" value="1"/>
</dbReference>
<evidence type="ECO:0000256" key="2">
    <source>
        <dbReference type="ARBA" id="ARBA00022692"/>
    </source>
</evidence>
<feature type="transmembrane region" description="Helical" evidence="5">
    <location>
        <begin position="214"/>
        <end position="242"/>
    </location>
</feature>
<dbReference type="PRINTS" id="PR01840">
    <property type="entry name" value="TATCFAMILY"/>
</dbReference>
<dbReference type="OrthoDB" id="9777044at2"/>
<dbReference type="GO" id="GO:0065002">
    <property type="term" value="P:intracellular protein transmembrane transport"/>
    <property type="evidence" value="ECO:0007669"/>
    <property type="project" value="TreeGrafter"/>
</dbReference>
<feature type="transmembrane region" description="Helical" evidence="5">
    <location>
        <begin position="125"/>
        <end position="149"/>
    </location>
</feature>
<dbReference type="PANTHER" id="PTHR30371:SF0">
    <property type="entry name" value="SEC-INDEPENDENT PROTEIN TRANSLOCASE PROTEIN TATC, CHLOROPLASTIC-RELATED"/>
    <property type="match status" value="1"/>
</dbReference>
<dbReference type="GO" id="GO:0009977">
    <property type="term" value="F:proton motive force dependent protein transmembrane transporter activity"/>
    <property type="evidence" value="ECO:0007669"/>
    <property type="project" value="TreeGrafter"/>
</dbReference>
<comment type="subcellular location">
    <subcellularLocation>
        <location evidence="1">Membrane</location>
        <topology evidence="1">Multi-pass membrane protein</topology>
    </subcellularLocation>
</comment>
<feature type="transmembrane region" description="Helical" evidence="5">
    <location>
        <begin position="45"/>
        <end position="67"/>
    </location>
</feature>
<keyword evidence="4 5" id="KW-0472">Membrane</keyword>
<dbReference type="EMBL" id="RBIJ01000005">
    <property type="protein sequence ID" value="RKQ83815.1"/>
    <property type="molecule type" value="Genomic_DNA"/>
</dbReference>
<reference evidence="6 7" key="1">
    <citation type="submission" date="2018-10" db="EMBL/GenBank/DDBJ databases">
        <title>Genomic Encyclopedia of Type Strains, Phase IV (KMG-IV): sequencing the most valuable type-strain genomes for metagenomic binning, comparative biology and taxonomic classification.</title>
        <authorList>
            <person name="Goeker M."/>
        </authorList>
    </citation>
    <scope>NUCLEOTIDE SEQUENCE [LARGE SCALE GENOMIC DNA]</scope>
    <source>
        <strain evidence="6 7">DSM 22653</strain>
    </source>
</reference>
<dbReference type="Proteomes" id="UP000267019">
    <property type="component" value="Unassembled WGS sequence"/>
</dbReference>
<evidence type="ECO:0000256" key="3">
    <source>
        <dbReference type="ARBA" id="ARBA00022989"/>
    </source>
</evidence>
<protein>
    <submittedName>
        <fullName evidence="6">Sec-independent protein translocase protein TatC</fullName>
    </submittedName>
</protein>
<dbReference type="InterPro" id="IPR002033">
    <property type="entry name" value="TatC"/>
</dbReference>
<dbReference type="GO" id="GO:0033281">
    <property type="term" value="C:TAT protein transport complex"/>
    <property type="evidence" value="ECO:0007669"/>
    <property type="project" value="TreeGrafter"/>
</dbReference>
<sequence>MPWQLLVRAGQRYLRRRFRRDIVAAGRESLAEWLRLYGPALRKSLIRLLVGYAAFLVLGFFGAPHLYRLFRPEITLYVLAPMDGFQVYFLLSNVIAIACLIPLVVREALFVYASVTGRPFRGFRYVFIAFFLFVLGLFFGLFVFFPFLFRFTLTLSQAFHIEPYYSVQRYFAFMVGLSLPMAFFFETPLVMYTLARLGWVKPAVYRRYRKYAYFILYVTASMITPPDILAHLSGAVPLILLYEAGIFSTRFLDRPPSSTAGESSPPLS</sequence>
<keyword evidence="3 5" id="KW-1133">Transmembrane helix</keyword>
<evidence type="ECO:0000313" key="6">
    <source>
        <dbReference type="EMBL" id="RKQ83815.1"/>
    </source>
</evidence>
<dbReference type="GO" id="GO:0043953">
    <property type="term" value="P:protein transport by the Tat complex"/>
    <property type="evidence" value="ECO:0007669"/>
    <property type="project" value="TreeGrafter"/>
</dbReference>
<proteinExistence type="predicted"/>
<evidence type="ECO:0000313" key="7">
    <source>
        <dbReference type="Proteomes" id="UP000267019"/>
    </source>
</evidence>
<feature type="transmembrane region" description="Helical" evidence="5">
    <location>
        <begin position="87"/>
        <end position="105"/>
    </location>
</feature>
<evidence type="ECO:0000256" key="4">
    <source>
        <dbReference type="ARBA" id="ARBA00023136"/>
    </source>
</evidence>
<evidence type="ECO:0000256" key="1">
    <source>
        <dbReference type="ARBA" id="ARBA00004141"/>
    </source>
</evidence>
<gene>
    <name evidence="6" type="ORF">C7438_1475</name>
</gene>
<name>A0A660KUX9_9BACL</name>
<dbReference type="AlphaFoldDB" id="A0A660KUX9"/>
<comment type="caution">
    <text evidence="6">The sequence shown here is derived from an EMBL/GenBank/DDBJ whole genome shotgun (WGS) entry which is preliminary data.</text>
</comment>
<keyword evidence="2 5" id="KW-0812">Transmembrane</keyword>
<feature type="transmembrane region" description="Helical" evidence="5">
    <location>
        <begin position="169"/>
        <end position="194"/>
    </location>
</feature>